<feature type="non-terminal residue" evidence="1">
    <location>
        <position position="1"/>
    </location>
</feature>
<evidence type="ECO:0000313" key="1">
    <source>
        <dbReference type="EMBL" id="KIJ59992.1"/>
    </source>
</evidence>
<reference evidence="1 2" key="1">
    <citation type="submission" date="2014-04" db="EMBL/GenBank/DDBJ databases">
        <title>Evolutionary Origins and Diversification of the Mycorrhizal Mutualists.</title>
        <authorList>
            <consortium name="DOE Joint Genome Institute"/>
            <consortium name="Mycorrhizal Genomics Consortium"/>
            <person name="Kohler A."/>
            <person name="Kuo A."/>
            <person name="Nagy L.G."/>
            <person name="Floudas D."/>
            <person name="Copeland A."/>
            <person name="Barry K.W."/>
            <person name="Cichocki N."/>
            <person name="Veneault-Fourrey C."/>
            <person name="LaButti K."/>
            <person name="Lindquist E.A."/>
            <person name="Lipzen A."/>
            <person name="Lundell T."/>
            <person name="Morin E."/>
            <person name="Murat C."/>
            <person name="Riley R."/>
            <person name="Ohm R."/>
            <person name="Sun H."/>
            <person name="Tunlid A."/>
            <person name="Henrissat B."/>
            <person name="Grigoriev I.V."/>
            <person name="Hibbett D.S."/>
            <person name="Martin F."/>
        </authorList>
    </citation>
    <scope>NUCLEOTIDE SEQUENCE [LARGE SCALE GENOMIC DNA]</scope>
    <source>
        <strain evidence="1 2">MD-312</strain>
    </source>
</reference>
<name>A0A0C9WA77_9AGAM</name>
<organism evidence="1 2">
    <name type="scientific">Hydnomerulius pinastri MD-312</name>
    <dbReference type="NCBI Taxonomy" id="994086"/>
    <lineage>
        <taxon>Eukaryota</taxon>
        <taxon>Fungi</taxon>
        <taxon>Dikarya</taxon>
        <taxon>Basidiomycota</taxon>
        <taxon>Agaricomycotina</taxon>
        <taxon>Agaricomycetes</taxon>
        <taxon>Agaricomycetidae</taxon>
        <taxon>Boletales</taxon>
        <taxon>Boletales incertae sedis</taxon>
        <taxon>Leucogyrophana</taxon>
    </lineage>
</organism>
<evidence type="ECO:0000313" key="2">
    <source>
        <dbReference type="Proteomes" id="UP000053820"/>
    </source>
</evidence>
<keyword evidence="2" id="KW-1185">Reference proteome</keyword>
<dbReference type="HOGENOM" id="CLU_094652_0_0_1"/>
<dbReference type="Proteomes" id="UP000053820">
    <property type="component" value="Unassembled WGS sequence"/>
</dbReference>
<gene>
    <name evidence="1" type="ORF">HYDPIDRAFT_99636</name>
</gene>
<dbReference type="EMBL" id="KN839878">
    <property type="protein sequence ID" value="KIJ59992.1"/>
    <property type="molecule type" value="Genomic_DNA"/>
</dbReference>
<sequence>ITYTFTSWTSDSMLLMPPATASDLSPLYRISVSLNLNPFSPLSCVMTVQGGGSPSAPVIGTVECLKQKQKHGTLMMEDSSSRLKNVLWNTSSPDQWRWSCNDINLRWDCRAILEDGSPMCICYGCDAASDSQLATFIPPPSDASPPLPAAILTVFPDGHQHFDHIVMSALIIERKRTLS</sequence>
<dbReference type="OrthoDB" id="3002966at2759"/>
<protein>
    <submittedName>
        <fullName evidence="1">Uncharacterized protein</fullName>
    </submittedName>
</protein>
<dbReference type="AlphaFoldDB" id="A0A0C9WA77"/>
<accession>A0A0C9WA77</accession>
<proteinExistence type="predicted"/>